<sequence length="478" mass="50133">MTQDVDPAAIKQAGDTYRSVHDAAASAVTRLAGVLKGCAGMAGTDNGAHAWAAKYDPLCGGRDGCNGVMEAISASVLAAGQVSDLLHATAVNHSNGDVQSAANGPGAPAFPPDSAPTFLVPAIPAAEGGHDDVPEWWHTISAYVQGELWPNGHQDKLRGAATAWRNAGNELRSSASMVNGGTSSLGVIALLTDQKSPEIPAAIANCTKTRDAINLGADGCDAAAKACDAYAAAIDDAHSRILHEMLVLGATVVVTEVIAAVLIPVTLGASEAVSKVVDVSRLTATGARIATIIREFRAAAEASTLPTVSAAATAARTVGDLAPILSARASLFAAETTGLVSDVGVDLLTRPKLRVGTKQAIEAAAERTPDGKYFISATDDSVLVPVSKQYDQDILNLPKTADGKYYQGADGIRYPVNPVYQYGHETGNEWWRIRDRAIREHWTREQLIEYCNNPRLYRIEDAPGNANHSNELAREATR</sequence>
<dbReference type="Pfam" id="PF25547">
    <property type="entry name" value="WXG100_2"/>
    <property type="match status" value="1"/>
</dbReference>
<dbReference type="InterPro" id="IPR026835">
    <property type="entry name" value="YqcG_C"/>
</dbReference>
<feature type="domain" description="Toxin YqcG C-terminal" evidence="1">
    <location>
        <begin position="413"/>
        <end position="470"/>
    </location>
</feature>
<protein>
    <submittedName>
        <fullName evidence="3">Uncharacterized protein</fullName>
    </submittedName>
</protein>
<dbReference type="Proteomes" id="UP000069705">
    <property type="component" value="Unassembled WGS sequence"/>
</dbReference>
<dbReference type="RefSeq" id="WP_064774160.1">
    <property type="nucleotide sequence ID" value="NZ_BCSZ01000035.1"/>
</dbReference>
<proteinExistence type="predicted"/>
<feature type="domain" description="Outer membrane channel protein CpnT-like N-terminal" evidence="2">
    <location>
        <begin position="136"/>
        <end position="265"/>
    </location>
</feature>
<comment type="caution">
    <text evidence="3">The sequence shown here is derived from an EMBL/GenBank/DDBJ whole genome shotgun (WGS) entry which is preliminary data.</text>
</comment>
<dbReference type="AlphaFoldDB" id="A0A100WT28"/>
<accession>A0A100WT28</accession>
<reference evidence="3 4" key="1">
    <citation type="journal article" date="2016" name="Genome Announc.">
        <title>Draft Genome Sequences of Five Rapidly Growing Mycobacterium Species, M. thermoresistibile, M. fortuitum subsp. acetamidolyticum, M. canariasense, M. brisbanense, and M. novocastrense.</title>
        <authorList>
            <person name="Katahira K."/>
            <person name="Ogura Y."/>
            <person name="Gotoh Y."/>
            <person name="Hayashi T."/>
        </authorList>
    </citation>
    <scope>NUCLEOTIDE SEQUENCE [LARGE SCALE GENOMIC DNA]</scope>
    <source>
        <strain evidence="3 4">JCM6368</strain>
    </source>
</reference>
<gene>
    <name evidence="3" type="ORF">RMCFA_3907</name>
</gene>
<reference evidence="4" key="2">
    <citation type="submission" date="2016-02" db="EMBL/GenBank/DDBJ databases">
        <title>Draft genome sequence of five rapidly growing Mycobacterium species.</title>
        <authorList>
            <person name="Katahira K."/>
            <person name="Gotou Y."/>
            <person name="Iida K."/>
            <person name="Ogura Y."/>
            <person name="Hayashi T."/>
        </authorList>
    </citation>
    <scope>NUCLEOTIDE SEQUENCE [LARGE SCALE GENOMIC DNA]</scope>
    <source>
        <strain evidence="4">JCM6368</strain>
    </source>
</reference>
<dbReference type="InterPro" id="IPR057746">
    <property type="entry name" value="CpnT-like_N"/>
</dbReference>
<name>A0A100WT28_MYCFO</name>
<evidence type="ECO:0000259" key="2">
    <source>
        <dbReference type="Pfam" id="PF25547"/>
    </source>
</evidence>
<dbReference type="EMBL" id="BCSZ01000035">
    <property type="protein sequence ID" value="GAT03795.1"/>
    <property type="molecule type" value="Genomic_DNA"/>
</dbReference>
<organism evidence="3 4">
    <name type="scientific">Mycolicibacterium fortuitum subsp. acetamidolyticum</name>
    <dbReference type="NCBI Taxonomy" id="144550"/>
    <lineage>
        <taxon>Bacteria</taxon>
        <taxon>Bacillati</taxon>
        <taxon>Actinomycetota</taxon>
        <taxon>Actinomycetes</taxon>
        <taxon>Mycobacteriales</taxon>
        <taxon>Mycobacteriaceae</taxon>
        <taxon>Mycolicibacterium</taxon>
    </lineage>
</organism>
<evidence type="ECO:0000259" key="1">
    <source>
        <dbReference type="Pfam" id="PF14410"/>
    </source>
</evidence>
<evidence type="ECO:0000313" key="3">
    <source>
        <dbReference type="EMBL" id="GAT03795.1"/>
    </source>
</evidence>
<dbReference type="Pfam" id="PF14410">
    <property type="entry name" value="GH-E"/>
    <property type="match status" value="1"/>
</dbReference>
<evidence type="ECO:0000313" key="4">
    <source>
        <dbReference type="Proteomes" id="UP000069705"/>
    </source>
</evidence>